<dbReference type="PROSITE" id="PS52016">
    <property type="entry name" value="TONB_DEPENDENT_REC_3"/>
    <property type="match status" value="1"/>
</dbReference>
<dbReference type="EMBL" id="AQFM01000036">
    <property type="protein sequence ID" value="EOR08086.1"/>
    <property type="molecule type" value="Genomic_DNA"/>
</dbReference>
<dbReference type="Gene3D" id="2.170.130.10">
    <property type="entry name" value="TonB-dependent receptor, plug domain"/>
    <property type="match status" value="1"/>
</dbReference>
<keyword evidence="8" id="KW-0675">Receptor</keyword>
<evidence type="ECO:0000256" key="1">
    <source>
        <dbReference type="ARBA" id="ARBA00004571"/>
    </source>
</evidence>
<dbReference type="eggNOG" id="COG4774">
    <property type="taxonomic scope" value="Bacteria"/>
</dbReference>
<dbReference type="Proteomes" id="UP000016201">
    <property type="component" value="Unassembled WGS sequence"/>
</dbReference>
<dbReference type="CDD" id="cd01347">
    <property type="entry name" value="ligand_gated_channel"/>
    <property type="match status" value="1"/>
</dbReference>
<dbReference type="AlphaFoldDB" id="R9B6S8"/>
<reference evidence="14 15" key="1">
    <citation type="submission" date="2013-03" db="EMBL/GenBank/DDBJ databases">
        <title>The Genome Sequence of Acinetobacter tandoii CIP 107469.</title>
        <authorList>
            <consortium name="The Broad Institute Genome Sequencing Platform"/>
            <consortium name="The Broad Institute Genome Sequencing Center for Infectious Disease"/>
            <person name="Cerqueira G."/>
            <person name="Feldgarden M."/>
            <person name="Courvalin P."/>
            <person name="Perichon B."/>
            <person name="Grillot-Courvalin C."/>
            <person name="Clermont D."/>
            <person name="Rocha E."/>
            <person name="Yoon E.-J."/>
            <person name="Nemec A."/>
            <person name="Walker B."/>
            <person name="Young S.K."/>
            <person name="Zeng Q."/>
            <person name="Gargeya S."/>
            <person name="Fitzgerald M."/>
            <person name="Haas B."/>
            <person name="Abouelleil A."/>
            <person name="Alvarado L."/>
            <person name="Arachchi H.M."/>
            <person name="Berlin A.M."/>
            <person name="Chapman S.B."/>
            <person name="Dewar J."/>
            <person name="Goldberg J."/>
            <person name="Griggs A."/>
            <person name="Gujja S."/>
            <person name="Hansen M."/>
            <person name="Howarth C."/>
            <person name="Imamovic A."/>
            <person name="Larimer J."/>
            <person name="McCowan C."/>
            <person name="Murphy C."/>
            <person name="Neiman D."/>
            <person name="Pearson M."/>
            <person name="Priest M."/>
            <person name="Roberts A."/>
            <person name="Saif S."/>
            <person name="Shea T."/>
            <person name="Sisk P."/>
            <person name="Sykes S."/>
            <person name="Wortman J."/>
            <person name="Nusbaum C."/>
            <person name="Birren B."/>
        </authorList>
    </citation>
    <scope>NUCLEOTIDE SEQUENCE [LARGE SCALE GENOMIC DNA]</scope>
    <source>
        <strain evidence="14 15">CIP 107469</strain>
    </source>
</reference>
<dbReference type="GO" id="GO:0009279">
    <property type="term" value="C:cell outer membrane"/>
    <property type="evidence" value="ECO:0007669"/>
    <property type="project" value="UniProtKB-SubCell"/>
</dbReference>
<keyword evidence="4 10" id="KW-1134">Transmembrane beta strand</keyword>
<evidence type="ECO:0000256" key="9">
    <source>
        <dbReference type="ARBA" id="ARBA00023237"/>
    </source>
</evidence>
<dbReference type="Pfam" id="PF07715">
    <property type="entry name" value="Plug"/>
    <property type="match status" value="1"/>
</dbReference>
<evidence type="ECO:0000256" key="3">
    <source>
        <dbReference type="ARBA" id="ARBA00022448"/>
    </source>
</evidence>
<dbReference type="InterPro" id="IPR000531">
    <property type="entry name" value="Beta-barrel_TonB"/>
</dbReference>
<sequence length="740" mass="82958">MESSQGILRIKGIEMSQFKLNPFLKGNGGMVSPHIQTQINPRIFKVLCSVILGAISGLNAQNSHAAEVEAKTEATQLSTITLTAEKQDERHTSSQAITQFNHDLLDVPFTKSHVSNEDIQNHHVQRISDALSLVNGVVYQDSYGGGFWDNYSFRGFSTDPNMGTIYMRNGLSSVSGIHTPRDMVNIHAIDFLKGPMAAMYGQGAIGGIMNITTKQPEWESKNSLSVSGSTLEEYRAVLDTTGAMNQDVAYRLGLAYENNQSFRDQVDNQHYYIAPQLAWKLSAQTQLNLDTEFAQSKGVFDRGIPMVNGQLNLNKKTFLGEPSDGDIEIQDQMVQLRVNHAFNDDWNNTTAITYSHGERAGTSTEISSIATDGQTANRFRRSRQFETETTNFQSILRGKLNTGSIRHELVTNIEAGHYTIDQLQRRSAAGASSQINLNHPVYGQNILPLTRTTKNTKETQQMLGFNLQDQIFLNDQWNVLVGGRLNRLEQQIDDHRSGKSAEQAFTPFTPRAGINYQPTEKLSFYTNWGKAFELNTGLNKNNDLYDPEKTESWEVGAKYQFRAKSWLGLTYFDLDKQHLLTEGISDSYVDSGRVQSHGVEFELQHQLTDQLRLNANYTFTDASIVESEVEAKGARLKNIPKHTANLSANYQFNFAGYDAGLIGHVNYYGKRSANYIDNGTSLPDFTIVNVGAYAQLRPDLRVQLNIDNLFDQDYYVASYTNNWVQPGEPLKATATLNWTF</sequence>
<evidence type="ECO:0000256" key="6">
    <source>
        <dbReference type="ARBA" id="ARBA00023077"/>
    </source>
</evidence>
<keyword evidence="6 11" id="KW-0798">TonB box</keyword>
<protein>
    <recommendedName>
        <fullName evidence="16">Iron complex outermembrane recepter protein</fullName>
    </recommendedName>
</protein>
<evidence type="ECO:0000256" key="10">
    <source>
        <dbReference type="PROSITE-ProRule" id="PRU01360"/>
    </source>
</evidence>
<evidence type="ECO:0000256" key="5">
    <source>
        <dbReference type="ARBA" id="ARBA00022692"/>
    </source>
</evidence>
<evidence type="ECO:0000259" key="12">
    <source>
        <dbReference type="Pfam" id="PF00593"/>
    </source>
</evidence>
<feature type="domain" description="TonB-dependent receptor plug" evidence="13">
    <location>
        <begin position="104"/>
        <end position="208"/>
    </location>
</feature>
<proteinExistence type="inferred from homology"/>
<comment type="similarity">
    <text evidence="2 10 11">Belongs to the TonB-dependent receptor family.</text>
</comment>
<dbReference type="GO" id="GO:0015891">
    <property type="term" value="P:siderophore transport"/>
    <property type="evidence" value="ECO:0007669"/>
    <property type="project" value="InterPro"/>
</dbReference>
<evidence type="ECO:0000256" key="11">
    <source>
        <dbReference type="RuleBase" id="RU003357"/>
    </source>
</evidence>
<keyword evidence="9 10" id="KW-0998">Cell outer membrane</keyword>
<evidence type="ECO:0008006" key="16">
    <source>
        <dbReference type="Google" id="ProtNLM"/>
    </source>
</evidence>
<keyword evidence="3 10" id="KW-0813">Transport</keyword>
<dbReference type="PATRIC" id="fig|1120927.3.peg.1392"/>
<evidence type="ECO:0000313" key="15">
    <source>
        <dbReference type="Proteomes" id="UP000016201"/>
    </source>
</evidence>
<evidence type="ECO:0000256" key="8">
    <source>
        <dbReference type="ARBA" id="ARBA00023170"/>
    </source>
</evidence>
<dbReference type="InterPro" id="IPR037066">
    <property type="entry name" value="Plug_dom_sf"/>
</dbReference>
<evidence type="ECO:0000313" key="14">
    <source>
        <dbReference type="EMBL" id="EOR08086.1"/>
    </source>
</evidence>
<evidence type="ECO:0000256" key="2">
    <source>
        <dbReference type="ARBA" id="ARBA00009810"/>
    </source>
</evidence>
<dbReference type="GO" id="GO:0038023">
    <property type="term" value="F:signaling receptor activity"/>
    <property type="evidence" value="ECO:0007669"/>
    <property type="project" value="InterPro"/>
</dbReference>
<name>R9B6S8_9GAMM</name>
<dbReference type="NCBIfam" id="TIGR01783">
    <property type="entry name" value="TonB-siderophor"/>
    <property type="match status" value="1"/>
</dbReference>
<comment type="caution">
    <text evidence="14">The sequence shown here is derived from an EMBL/GenBank/DDBJ whole genome shotgun (WGS) entry which is preliminary data.</text>
</comment>
<dbReference type="Gene3D" id="2.40.170.20">
    <property type="entry name" value="TonB-dependent receptor, beta-barrel domain"/>
    <property type="match status" value="1"/>
</dbReference>
<dbReference type="Pfam" id="PF00593">
    <property type="entry name" value="TonB_dep_Rec_b-barrel"/>
    <property type="match status" value="1"/>
</dbReference>
<dbReference type="GO" id="GO:0015344">
    <property type="term" value="F:siderophore uptake transmembrane transporter activity"/>
    <property type="evidence" value="ECO:0007669"/>
    <property type="project" value="TreeGrafter"/>
</dbReference>
<dbReference type="SUPFAM" id="SSF56935">
    <property type="entry name" value="Porins"/>
    <property type="match status" value="1"/>
</dbReference>
<feature type="domain" description="TonB-dependent receptor-like beta-barrel" evidence="12">
    <location>
        <begin position="279"/>
        <end position="709"/>
    </location>
</feature>
<evidence type="ECO:0000256" key="7">
    <source>
        <dbReference type="ARBA" id="ARBA00023136"/>
    </source>
</evidence>
<evidence type="ECO:0000259" key="13">
    <source>
        <dbReference type="Pfam" id="PF07715"/>
    </source>
</evidence>
<dbReference type="InterPro" id="IPR036942">
    <property type="entry name" value="Beta-barrel_TonB_sf"/>
</dbReference>
<comment type="subcellular location">
    <subcellularLocation>
        <location evidence="1 10">Cell outer membrane</location>
        <topology evidence="1 10">Multi-pass membrane protein</topology>
    </subcellularLocation>
</comment>
<gene>
    <name evidence="14" type="ORF">I593_01441</name>
</gene>
<dbReference type="PANTHER" id="PTHR32552">
    <property type="entry name" value="FERRICHROME IRON RECEPTOR-RELATED"/>
    <property type="match status" value="1"/>
</dbReference>
<organism evidence="14 15">
    <name type="scientific">Acinetobacter tandoii DSM 14970 = CIP 107469</name>
    <dbReference type="NCBI Taxonomy" id="1120927"/>
    <lineage>
        <taxon>Bacteria</taxon>
        <taxon>Pseudomonadati</taxon>
        <taxon>Pseudomonadota</taxon>
        <taxon>Gammaproteobacteria</taxon>
        <taxon>Moraxellales</taxon>
        <taxon>Moraxellaceae</taxon>
        <taxon>Acinetobacter</taxon>
    </lineage>
</organism>
<dbReference type="PANTHER" id="PTHR32552:SF90">
    <property type="entry name" value="METAL-PSEUDOPALINE RECEPTOR CNTO"/>
    <property type="match status" value="1"/>
</dbReference>
<evidence type="ECO:0000256" key="4">
    <source>
        <dbReference type="ARBA" id="ARBA00022452"/>
    </source>
</evidence>
<keyword evidence="5 10" id="KW-0812">Transmembrane</keyword>
<dbReference type="InterPro" id="IPR012910">
    <property type="entry name" value="Plug_dom"/>
</dbReference>
<accession>R9B6S8</accession>
<keyword evidence="7 10" id="KW-0472">Membrane</keyword>
<dbReference type="InterPro" id="IPR039426">
    <property type="entry name" value="TonB-dep_rcpt-like"/>
</dbReference>
<dbReference type="InterPro" id="IPR010105">
    <property type="entry name" value="TonB_sidphr_rcpt"/>
</dbReference>
<keyword evidence="15" id="KW-1185">Reference proteome</keyword>